<protein>
    <recommendedName>
        <fullName evidence="1">Craniofacial development protein 1</fullName>
    </recommendedName>
    <alternativeName>
        <fullName evidence="2">Bucentaur</fullName>
    </alternativeName>
</protein>
<feature type="domain" description="BCNT-C" evidence="4">
    <location>
        <begin position="200"/>
        <end position="280"/>
    </location>
</feature>
<dbReference type="PANTHER" id="PTHR48407">
    <property type="entry name" value="CRANIOFACIAL DEVELOPMENT PROTEIN 1"/>
    <property type="match status" value="1"/>
</dbReference>
<proteinExistence type="predicted"/>
<feature type="compositionally biased region" description="Basic residues" evidence="3">
    <location>
        <begin position="51"/>
        <end position="65"/>
    </location>
</feature>
<organism evidence="5 6">
    <name type="scientific">Aedes albopictus</name>
    <name type="common">Asian tiger mosquito</name>
    <name type="synonym">Stegomyia albopicta</name>
    <dbReference type="NCBI Taxonomy" id="7160"/>
    <lineage>
        <taxon>Eukaryota</taxon>
        <taxon>Metazoa</taxon>
        <taxon>Ecdysozoa</taxon>
        <taxon>Arthropoda</taxon>
        <taxon>Hexapoda</taxon>
        <taxon>Insecta</taxon>
        <taxon>Pterygota</taxon>
        <taxon>Neoptera</taxon>
        <taxon>Endopterygota</taxon>
        <taxon>Diptera</taxon>
        <taxon>Nematocera</taxon>
        <taxon>Culicoidea</taxon>
        <taxon>Culicidae</taxon>
        <taxon>Culicinae</taxon>
        <taxon>Aedini</taxon>
        <taxon>Aedes</taxon>
        <taxon>Stegomyia</taxon>
    </lineage>
</organism>
<evidence type="ECO:0000259" key="4">
    <source>
        <dbReference type="PROSITE" id="PS51279"/>
    </source>
</evidence>
<feature type="compositionally biased region" description="Acidic residues" evidence="3">
    <location>
        <begin position="22"/>
        <end position="47"/>
    </location>
</feature>
<dbReference type="InterPro" id="IPR011421">
    <property type="entry name" value="BCNT-C"/>
</dbReference>
<sequence>MDPEDYPSDSDASDEDFRPDKVEDDSASEVDSDENVEGHDAEDDGEESGGGRKRKQKTKKTGNKKAKIEKAKVEEKKESAVGENCQDDEDEEQLTDALWADFLAGTGNSNGSTASDSKTSVPAKKEPPRKSTEPKKVISEPDKVTTVTKIFEFAGEAVEVIEEVPKTNPAAGQSAKPAVKPALGSSNGNAGPAKPFGGGRPAGGGLGAVLGQIGKKNKLSTLEKTKLDWNSFKRSQGIEEELQTHNKGKDGYLERQDFLQRADVRQFEIEKSFRQTTRSNR</sequence>
<feature type="compositionally biased region" description="Acidic residues" evidence="3">
    <location>
        <begin position="1"/>
        <end position="14"/>
    </location>
</feature>
<dbReference type="GeneID" id="109422606"/>
<evidence type="ECO:0000313" key="6">
    <source>
        <dbReference type="Proteomes" id="UP000069940"/>
    </source>
</evidence>
<feature type="compositionally biased region" description="Gly residues" evidence="3">
    <location>
        <begin position="196"/>
        <end position="205"/>
    </location>
</feature>
<evidence type="ECO:0000256" key="3">
    <source>
        <dbReference type="SAM" id="MobiDB-lite"/>
    </source>
</evidence>
<feature type="region of interest" description="Disordered" evidence="3">
    <location>
        <begin position="166"/>
        <end position="205"/>
    </location>
</feature>
<dbReference type="PROSITE" id="PS51279">
    <property type="entry name" value="BCNT_C"/>
    <property type="match status" value="1"/>
</dbReference>
<dbReference type="RefSeq" id="XP_019552968.3">
    <property type="nucleotide sequence ID" value="XM_019697423.3"/>
</dbReference>
<feature type="compositionally biased region" description="Polar residues" evidence="3">
    <location>
        <begin position="106"/>
        <end position="120"/>
    </location>
</feature>
<reference evidence="6" key="1">
    <citation type="journal article" date="2015" name="Proc. Natl. Acad. Sci. U.S.A.">
        <title>Genome sequence of the Asian Tiger mosquito, Aedes albopictus, reveals insights into its biology, genetics, and evolution.</title>
        <authorList>
            <person name="Chen X.G."/>
            <person name="Jiang X."/>
            <person name="Gu J."/>
            <person name="Xu M."/>
            <person name="Wu Y."/>
            <person name="Deng Y."/>
            <person name="Zhang C."/>
            <person name="Bonizzoni M."/>
            <person name="Dermauw W."/>
            <person name="Vontas J."/>
            <person name="Armbruster P."/>
            <person name="Huang X."/>
            <person name="Yang Y."/>
            <person name="Zhang H."/>
            <person name="He W."/>
            <person name="Peng H."/>
            <person name="Liu Y."/>
            <person name="Wu K."/>
            <person name="Chen J."/>
            <person name="Lirakis M."/>
            <person name="Topalis P."/>
            <person name="Van Leeuwen T."/>
            <person name="Hall A.B."/>
            <person name="Jiang X."/>
            <person name="Thorpe C."/>
            <person name="Mueller R.L."/>
            <person name="Sun C."/>
            <person name="Waterhouse R.M."/>
            <person name="Yan G."/>
            <person name="Tu Z.J."/>
            <person name="Fang X."/>
            <person name="James A.A."/>
        </authorList>
    </citation>
    <scope>NUCLEOTIDE SEQUENCE [LARGE SCALE GENOMIC DNA]</scope>
    <source>
        <strain evidence="6">Foshan</strain>
    </source>
</reference>
<feature type="compositionally biased region" description="Acidic residues" evidence="3">
    <location>
        <begin position="85"/>
        <end position="94"/>
    </location>
</feature>
<evidence type="ECO:0000256" key="1">
    <source>
        <dbReference type="ARBA" id="ARBA00019033"/>
    </source>
</evidence>
<feature type="region of interest" description="Disordered" evidence="3">
    <location>
        <begin position="1"/>
        <end position="139"/>
    </location>
</feature>
<dbReference type="EnsemblMetazoa" id="AALFPA23_003794.R4392">
    <property type="protein sequence ID" value="AALFPA23_003794.P4392"/>
    <property type="gene ID" value="AALFPA23_003794"/>
</dbReference>
<dbReference type="InterPro" id="IPR027124">
    <property type="entry name" value="Swc5/CFDP1/2"/>
</dbReference>
<evidence type="ECO:0000256" key="2">
    <source>
        <dbReference type="ARBA" id="ARBA00030244"/>
    </source>
</evidence>
<dbReference type="Pfam" id="PF07572">
    <property type="entry name" value="BCNT"/>
    <property type="match status" value="1"/>
</dbReference>
<dbReference type="RefSeq" id="XP_019552959.3">
    <property type="nucleotide sequence ID" value="XM_019697414.3"/>
</dbReference>
<keyword evidence="6" id="KW-1185">Reference proteome</keyword>
<dbReference type="EnsemblMetazoa" id="AALFPA23_003794.R4391">
    <property type="protein sequence ID" value="AALFPA23_003794.P4391"/>
    <property type="gene ID" value="AALFPA23_003794"/>
</dbReference>
<dbReference type="Proteomes" id="UP000069940">
    <property type="component" value="Unassembled WGS sequence"/>
</dbReference>
<feature type="compositionally biased region" description="Basic and acidic residues" evidence="3">
    <location>
        <begin position="66"/>
        <end position="80"/>
    </location>
</feature>
<evidence type="ECO:0000313" key="5">
    <source>
        <dbReference type="EnsemblMetazoa" id="AALFPA23_003794.P4391"/>
    </source>
</evidence>
<dbReference type="PANTHER" id="PTHR48407:SF1">
    <property type="entry name" value="CRANIOFACIAL DEVELOPMENT PROTEIN 1"/>
    <property type="match status" value="1"/>
</dbReference>
<name>A0ABM1XXL7_AEDAL</name>
<feature type="compositionally biased region" description="Basic and acidic residues" evidence="3">
    <location>
        <begin position="123"/>
        <end position="139"/>
    </location>
</feature>
<reference evidence="5" key="2">
    <citation type="submission" date="2025-05" db="UniProtKB">
        <authorList>
            <consortium name="EnsemblMetazoa"/>
        </authorList>
    </citation>
    <scope>IDENTIFICATION</scope>
    <source>
        <strain evidence="5">Foshan</strain>
    </source>
</reference>
<accession>A0ABM1XXL7</accession>